<evidence type="ECO:0000256" key="1">
    <source>
        <dbReference type="ARBA" id="ARBA00006767"/>
    </source>
</evidence>
<feature type="domain" description="S1 motif" evidence="9">
    <location>
        <begin position="31"/>
        <end position="94"/>
    </location>
</feature>
<feature type="domain" description="S1 motif" evidence="9">
    <location>
        <begin position="284"/>
        <end position="354"/>
    </location>
</feature>
<keyword evidence="4 7" id="KW-0689">Ribosomal protein</keyword>
<dbReference type="InterPro" id="IPR012340">
    <property type="entry name" value="NA-bd_OB-fold"/>
</dbReference>
<feature type="domain" description="S1 motif" evidence="9">
    <location>
        <begin position="112"/>
        <end position="178"/>
    </location>
</feature>
<keyword evidence="2" id="KW-0677">Repeat</keyword>
<dbReference type="AlphaFoldDB" id="A0A7C4U6X7"/>
<dbReference type="GO" id="GO:0006412">
    <property type="term" value="P:translation"/>
    <property type="evidence" value="ECO:0007669"/>
    <property type="project" value="InterPro"/>
</dbReference>
<accession>A0A7C4U6X7</accession>
<feature type="domain" description="S1 motif" evidence="9">
    <location>
        <begin position="371"/>
        <end position="441"/>
    </location>
</feature>
<feature type="region of interest" description="Disordered" evidence="8">
    <location>
        <begin position="530"/>
        <end position="563"/>
    </location>
</feature>
<evidence type="ECO:0000256" key="3">
    <source>
        <dbReference type="ARBA" id="ARBA00022884"/>
    </source>
</evidence>
<dbReference type="InterPro" id="IPR050437">
    <property type="entry name" value="Ribos_protein_bS1-like"/>
</dbReference>
<dbReference type="FunFam" id="2.40.50.140:FF:000011">
    <property type="entry name" value="30S ribosomal protein S1"/>
    <property type="match status" value="1"/>
</dbReference>
<evidence type="ECO:0000256" key="4">
    <source>
        <dbReference type="ARBA" id="ARBA00022980"/>
    </source>
</evidence>
<feature type="domain" description="S1 motif" evidence="9">
    <location>
        <begin position="199"/>
        <end position="267"/>
    </location>
</feature>
<dbReference type="GO" id="GO:0003735">
    <property type="term" value="F:structural constituent of ribosome"/>
    <property type="evidence" value="ECO:0007669"/>
    <property type="project" value="InterPro"/>
</dbReference>
<keyword evidence="3 7" id="KW-0694">RNA-binding</keyword>
<protein>
    <recommendedName>
        <fullName evidence="7">30S ribosomal protein S1</fullName>
    </recommendedName>
</protein>
<dbReference type="FunFam" id="2.40.50.140:FF:000018">
    <property type="entry name" value="30S ribosomal protein S1"/>
    <property type="match status" value="1"/>
</dbReference>
<evidence type="ECO:0000256" key="2">
    <source>
        <dbReference type="ARBA" id="ARBA00022737"/>
    </source>
</evidence>
<dbReference type="FunFam" id="2.40.50.140:FF:000103">
    <property type="entry name" value="protein RRP5 homolog"/>
    <property type="match status" value="1"/>
</dbReference>
<dbReference type="Pfam" id="PF00575">
    <property type="entry name" value="S1"/>
    <property type="match status" value="6"/>
</dbReference>
<organism evidence="10">
    <name type="scientific">candidate division WOR-3 bacterium</name>
    <dbReference type="NCBI Taxonomy" id="2052148"/>
    <lineage>
        <taxon>Bacteria</taxon>
        <taxon>Bacteria division WOR-3</taxon>
    </lineage>
</organism>
<dbReference type="PROSITE" id="PS50126">
    <property type="entry name" value="S1"/>
    <property type="match status" value="6"/>
</dbReference>
<dbReference type="CDD" id="cd04465">
    <property type="entry name" value="S1_RPS1_repeat_ec2_hs2"/>
    <property type="match status" value="1"/>
</dbReference>
<dbReference type="SMART" id="SM00316">
    <property type="entry name" value="S1"/>
    <property type="match status" value="6"/>
</dbReference>
<dbReference type="GO" id="GO:0022627">
    <property type="term" value="C:cytosolic small ribosomal subunit"/>
    <property type="evidence" value="ECO:0007669"/>
    <property type="project" value="TreeGrafter"/>
</dbReference>
<evidence type="ECO:0000259" key="9">
    <source>
        <dbReference type="PROSITE" id="PS50126"/>
    </source>
</evidence>
<evidence type="ECO:0000256" key="5">
    <source>
        <dbReference type="ARBA" id="ARBA00023274"/>
    </source>
</evidence>
<dbReference type="SUPFAM" id="SSF50249">
    <property type="entry name" value="Nucleic acid-binding proteins"/>
    <property type="match status" value="6"/>
</dbReference>
<name>A0A7C4U6X7_UNCW3</name>
<evidence type="ECO:0000256" key="7">
    <source>
        <dbReference type="PIRNR" id="PIRNR002111"/>
    </source>
</evidence>
<dbReference type="NCBIfam" id="NF004952">
    <property type="entry name" value="PRK06299.1-2"/>
    <property type="match status" value="1"/>
</dbReference>
<dbReference type="PANTHER" id="PTHR10724">
    <property type="entry name" value="30S RIBOSOMAL PROTEIN S1"/>
    <property type="match status" value="1"/>
</dbReference>
<proteinExistence type="inferred from homology"/>
<gene>
    <name evidence="10" type="ORF">ENV67_03740</name>
</gene>
<dbReference type="PANTHER" id="PTHR10724:SF7">
    <property type="entry name" value="SMALL RIBOSOMAL SUBUNIT PROTEIN BS1C"/>
    <property type="match status" value="1"/>
</dbReference>
<evidence type="ECO:0000256" key="8">
    <source>
        <dbReference type="SAM" id="MobiDB-lite"/>
    </source>
</evidence>
<dbReference type="InterPro" id="IPR035104">
    <property type="entry name" value="Ribosomal_protein_S1-like"/>
</dbReference>
<dbReference type="CDD" id="cd05688">
    <property type="entry name" value="S1_RPS1_repeat_ec3"/>
    <property type="match status" value="1"/>
</dbReference>
<evidence type="ECO:0000256" key="6">
    <source>
        <dbReference type="ARBA" id="ARBA00025604"/>
    </source>
</evidence>
<dbReference type="EMBL" id="DTHG01000045">
    <property type="protein sequence ID" value="HGW91636.1"/>
    <property type="molecule type" value="Genomic_DNA"/>
</dbReference>
<dbReference type="InterPro" id="IPR000110">
    <property type="entry name" value="Ribosomal_bS1"/>
</dbReference>
<dbReference type="PRINTS" id="PR00681">
    <property type="entry name" value="RIBOSOMALS1"/>
</dbReference>
<feature type="compositionally biased region" description="Basic and acidic residues" evidence="8">
    <location>
        <begin position="530"/>
        <end position="554"/>
    </location>
</feature>
<reference evidence="10" key="1">
    <citation type="journal article" date="2020" name="mSystems">
        <title>Genome- and Community-Level Interaction Insights into Carbon Utilization and Element Cycling Functions of Hydrothermarchaeota in Hydrothermal Sediment.</title>
        <authorList>
            <person name="Zhou Z."/>
            <person name="Liu Y."/>
            <person name="Xu W."/>
            <person name="Pan J."/>
            <person name="Luo Z.H."/>
            <person name="Li M."/>
        </authorList>
    </citation>
    <scope>NUCLEOTIDE SEQUENCE [LARGE SCALE GENOMIC DNA]</scope>
    <source>
        <strain evidence="10">SpSt-780</strain>
    </source>
</reference>
<sequence length="563" mass="63885">MKKESFPIENANEEEIEKLLSEYVDKEKPKVGLVKGRVVRITNKEVIVNVGLKSEGILPLSEFEPDEKVKVDDVIDVYLEDLEGEHGLAQISKKKADFMKVWDDIKNAYENEINVTGKILRRVKGGLMASVFGVEAFLPGSQIDVKNVDSMDDFVGKELPLRIIKLNWKRRNIVVSRRKILEEEKEMEKKKFFSSVKEGDILEGTVKNITEFGAFVDLGGIDGLLHITDMSWGRIAHPSEILAIGDTVKVKVIKIDREQERISLGMKQLEPNPWDGIEERYPTGKRVKGRVVSITDYGAFVELEKGVEGLIHISEMSWTEHIKHPSEVMKIGDIVEGIVIEVNKEEQKISLGMREASPDPWKNVSKKYYVGQKVEGIVSNIKRFGVFIELEEGVEGLLHISDVSWTKRNVNLNRLFRKGKKVHCKILAIEPAKRRISLGLKQLTVDPLKTFERKHPVNSKLKAKIVEILSRGLVVDLGHELTGFVPLSHLKKGGKKPSEQYSVGEELNLSVLEINTKTRNIFLSEKKYYEEEGEKAVKREEEKKEIKEEKKESEGNSGNTSEV</sequence>
<evidence type="ECO:0000313" key="10">
    <source>
        <dbReference type="EMBL" id="HGW91636.1"/>
    </source>
</evidence>
<dbReference type="CDD" id="cd05687">
    <property type="entry name" value="S1_RPS1_repeat_ec1_hs1"/>
    <property type="match status" value="1"/>
</dbReference>
<comment type="function">
    <text evidence="6 7">Binds mRNA; thus facilitating recognition of the initiation point. It is needed to translate mRNA with a short Shine-Dalgarno (SD) purine-rich sequence.</text>
</comment>
<dbReference type="GO" id="GO:0003729">
    <property type="term" value="F:mRNA binding"/>
    <property type="evidence" value="ECO:0007669"/>
    <property type="project" value="TreeGrafter"/>
</dbReference>
<comment type="caution">
    <text evidence="10">The sequence shown here is derived from an EMBL/GenBank/DDBJ whole genome shotgun (WGS) entry which is preliminary data.</text>
</comment>
<comment type="similarity">
    <text evidence="1 7">Belongs to the bacterial ribosomal protein bS1 family.</text>
</comment>
<dbReference type="Gene3D" id="2.40.50.140">
    <property type="entry name" value="Nucleic acid-binding proteins"/>
    <property type="match status" value="6"/>
</dbReference>
<keyword evidence="5 7" id="KW-0687">Ribonucleoprotein</keyword>
<dbReference type="InterPro" id="IPR003029">
    <property type="entry name" value="S1_domain"/>
</dbReference>
<dbReference type="PIRSF" id="PIRSF002111">
    <property type="entry name" value="RpsA"/>
    <property type="match status" value="1"/>
</dbReference>
<feature type="domain" description="S1 motif" evidence="9">
    <location>
        <begin position="458"/>
        <end position="526"/>
    </location>
</feature>